<evidence type="ECO:0000256" key="1">
    <source>
        <dbReference type="SAM" id="Coils"/>
    </source>
</evidence>
<accession>A0A1D2NAI6</accession>
<keyword evidence="3" id="KW-1185">Reference proteome</keyword>
<keyword evidence="1" id="KW-0175">Coiled coil</keyword>
<reference evidence="2 3" key="1">
    <citation type="journal article" date="2016" name="Genome Biol. Evol.">
        <title>Gene Family Evolution Reflects Adaptation to Soil Environmental Stressors in the Genome of the Collembolan Orchesella cincta.</title>
        <authorList>
            <person name="Faddeeva-Vakhrusheva A."/>
            <person name="Derks M.F."/>
            <person name="Anvar S.Y."/>
            <person name="Agamennone V."/>
            <person name="Suring W."/>
            <person name="Smit S."/>
            <person name="van Straalen N.M."/>
            <person name="Roelofs D."/>
        </authorList>
    </citation>
    <scope>NUCLEOTIDE SEQUENCE [LARGE SCALE GENOMIC DNA]</scope>
    <source>
        <tissue evidence="2">Mixed pool</tissue>
    </source>
</reference>
<dbReference type="AlphaFoldDB" id="A0A1D2NAI6"/>
<sequence length="124" mass="14287">MLDTRQKLRETVEANKGLSTENSKLVVKINEFEATVGELNGRLNSYSGKITTLEQNLKLKDIEKETQKKDILQLRAENSELQANLEKEKKEKEECQKKLEKIRSEVQNLEELFDDDMTENGTAT</sequence>
<protein>
    <submittedName>
        <fullName evidence="2">Uncharacterized protein</fullName>
    </submittedName>
</protein>
<dbReference type="SUPFAM" id="SSF57997">
    <property type="entry name" value="Tropomyosin"/>
    <property type="match status" value="1"/>
</dbReference>
<dbReference type="Proteomes" id="UP000094527">
    <property type="component" value="Unassembled WGS sequence"/>
</dbReference>
<dbReference type="Gene3D" id="1.10.287.1490">
    <property type="match status" value="1"/>
</dbReference>
<dbReference type="EMBL" id="LJIJ01000125">
    <property type="protein sequence ID" value="ODN02085.1"/>
    <property type="molecule type" value="Genomic_DNA"/>
</dbReference>
<proteinExistence type="predicted"/>
<feature type="coiled-coil region" evidence="1">
    <location>
        <begin position="62"/>
        <end position="119"/>
    </location>
</feature>
<evidence type="ECO:0000313" key="2">
    <source>
        <dbReference type="EMBL" id="ODN02085.1"/>
    </source>
</evidence>
<name>A0A1D2NAI6_ORCCI</name>
<comment type="caution">
    <text evidence="2">The sequence shown here is derived from an EMBL/GenBank/DDBJ whole genome shotgun (WGS) entry which is preliminary data.</text>
</comment>
<gene>
    <name evidence="2" type="ORF">Ocin01_04601</name>
</gene>
<evidence type="ECO:0000313" key="3">
    <source>
        <dbReference type="Proteomes" id="UP000094527"/>
    </source>
</evidence>
<organism evidence="2 3">
    <name type="scientific">Orchesella cincta</name>
    <name type="common">Springtail</name>
    <name type="synonym">Podura cincta</name>
    <dbReference type="NCBI Taxonomy" id="48709"/>
    <lineage>
        <taxon>Eukaryota</taxon>
        <taxon>Metazoa</taxon>
        <taxon>Ecdysozoa</taxon>
        <taxon>Arthropoda</taxon>
        <taxon>Hexapoda</taxon>
        <taxon>Collembola</taxon>
        <taxon>Entomobryomorpha</taxon>
        <taxon>Entomobryoidea</taxon>
        <taxon>Orchesellidae</taxon>
        <taxon>Orchesellinae</taxon>
        <taxon>Orchesella</taxon>
    </lineage>
</organism>